<dbReference type="EMBL" id="HBUE01261560">
    <property type="protein sequence ID" value="CAG6559337.1"/>
    <property type="molecule type" value="Transcribed_RNA"/>
</dbReference>
<proteinExistence type="predicted"/>
<sequence>MHCRALLRQKSQRVVVFFRALSSCVWRVFHGDFEACASGQARSGGQRSHNLVVVDTAAVQRRRRNESPNPSSSRRSEQQRLRRQLRRETVVGRWNRPRRVDCGRRTSFRPGQVGDNSRCLRGWQQAAQQQQQARENELPAHPAAGGSQCGQFGGKCERRVFC</sequence>
<feature type="compositionally biased region" description="Basic and acidic residues" evidence="1">
    <location>
        <begin position="74"/>
        <end position="86"/>
    </location>
</feature>
<dbReference type="AlphaFoldDB" id="A0A8D8GHQ8"/>
<dbReference type="EMBL" id="HBUE01261563">
    <property type="protein sequence ID" value="CAG6559338.1"/>
    <property type="molecule type" value="Transcribed_RNA"/>
</dbReference>
<name>A0A8D8GHQ8_CULPI</name>
<reference evidence="2" key="1">
    <citation type="submission" date="2021-05" db="EMBL/GenBank/DDBJ databases">
        <authorList>
            <person name="Alioto T."/>
            <person name="Alioto T."/>
            <person name="Gomez Garrido J."/>
        </authorList>
    </citation>
    <scope>NUCLEOTIDE SEQUENCE</scope>
</reference>
<evidence type="ECO:0000256" key="1">
    <source>
        <dbReference type="SAM" id="MobiDB-lite"/>
    </source>
</evidence>
<dbReference type="EMBL" id="HBUE01156456">
    <property type="protein sequence ID" value="CAG6507989.1"/>
    <property type="molecule type" value="Transcribed_RNA"/>
</dbReference>
<feature type="region of interest" description="Disordered" evidence="1">
    <location>
        <begin position="60"/>
        <end position="86"/>
    </location>
</feature>
<protein>
    <submittedName>
        <fullName evidence="2">(northern house mosquito) hypothetical protein</fullName>
    </submittedName>
</protein>
<dbReference type="EMBL" id="HBUE01122921">
    <property type="protein sequence ID" value="CAG6493166.1"/>
    <property type="molecule type" value="Transcribed_RNA"/>
</dbReference>
<organism evidence="2">
    <name type="scientific">Culex pipiens</name>
    <name type="common">House mosquito</name>
    <dbReference type="NCBI Taxonomy" id="7175"/>
    <lineage>
        <taxon>Eukaryota</taxon>
        <taxon>Metazoa</taxon>
        <taxon>Ecdysozoa</taxon>
        <taxon>Arthropoda</taxon>
        <taxon>Hexapoda</taxon>
        <taxon>Insecta</taxon>
        <taxon>Pterygota</taxon>
        <taxon>Neoptera</taxon>
        <taxon>Endopterygota</taxon>
        <taxon>Diptera</taxon>
        <taxon>Nematocera</taxon>
        <taxon>Culicoidea</taxon>
        <taxon>Culicidae</taxon>
        <taxon>Culicinae</taxon>
        <taxon>Culicini</taxon>
        <taxon>Culex</taxon>
        <taxon>Culex</taxon>
    </lineage>
</organism>
<accession>A0A8D8GHQ8</accession>
<feature type="region of interest" description="Disordered" evidence="1">
    <location>
        <begin position="124"/>
        <end position="149"/>
    </location>
</feature>
<dbReference type="EMBL" id="HBUE01156459">
    <property type="protein sequence ID" value="CAG6507990.1"/>
    <property type="molecule type" value="Transcribed_RNA"/>
</dbReference>
<evidence type="ECO:0000313" key="2">
    <source>
        <dbReference type="EMBL" id="CAG6507990.1"/>
    </source>
</evidence>
<feature type="compositionally biased region" description="Low complexity" evidence="1">
    <location>
        <begin position="124"/>
        <end position="133"/>
    </location>
</feature>